<comment type="caution">
    <text evidence="1">The sequence shown here is derived from an EMBL/GenBank/DDBJ whole genome shotgun (WGS) entry which is preliminary data.</text>
</comment>
<name>A0AAV9AQ06_ACOGR</name>
<reference evidence="1" key="1">
    <citation type="journal article" date="2023" name="Nat. Commun.">
        <title>Diploid and tetraploid genomes of Acorus and the evolution of monocots.</title>
        <authorList>
            <person name="Ma L."/>
            <person name="Liu K.W."/>
            <person name="Li Z."/>
            <person name="Hsiao Y.Y."/>
            <person name="Qi Y."/>
            <person name="Fu T."/>
            <person name="Tang G.D."/>
            <person name="Zhang D."/>
            <person name="Sun W.H."/>
            <person name="Liu D.K."/>
            <person name="Li Y."/>
            <person name="Chen G.Z."/>
            <person name="Liu X.D."/>
            <person name="Liao X.Y."/>
            <person name="Jiang Y.T."/>
            <person name="Yu X."/>
            <person name="Hao Y."/>
            <person name="Huang J."/>
            <person name="Zhao X.W."/>
            <person name="Ke S."/>
            <person name="Chen Y.Y."/>
            <person name="Wu W.L."/>
            <person name="Hsu J.L."/>
            <person name="Lin Y.F."/>
            <person name="Huang M.D."/>
            <person name="Li C.Y."/>
            <person name="Huang L."/>
            <person name="Wang Z.W."/>
            <person name="Zhao X."/>
            <person name="Zhong W.Y."/>
            <person name="Peng D.H."/>
            <person name="Ahmad S."/>
            <person name="Lan S."/>
            <person name="Zhang J.S."/>
            <person name="Tsai W.C."/>
            <person name="Van de Peer Y."/>
            <person name="Liu Z.J."/>
        </authorList>
    </citation>
    <scope>NUCLEOTIDE SEQUENCE</scope>
    <source>
        <strain evidence="1">SCP</strain>
    </source>
</reference>
<dbReference type="AlphaFoldDB" id="A0AAV9AQ06"/>
<sequence>MGGMSQIHGLRFIGEYDLGFTGEYGLKFKGGEYSLEFMVEYVLDFWAVYVCLGFMDMFRIHERVSRIHRGSVGCMVSDSWESNSRIYGGVCLRFVGVVCLRFMGGMTRIHGGVCPRFMVEIHRGYVFYS</sequence>
<keyword evidence="2" id="KW-1185">Reference proteome</keyword>
<evidence type="ECO:0000313" key="2">
    <source>
        <dbReference type="Proteomes" id="UP001179952"/>
    </source>
</evidence>
<dbReference type="EMBL" id="JAUJYN010000007">
    <property type="protein sequence ID" value="KAK1266162.1"/>
    <property type="molecule type" value="Genomic_DNA"/>
</dbReference>
<organism evidence="1 2">
    <name type="scientific">Acorus gramineus</name>
    <name type="common">Dwarf sweet flag</name>
    <dbReference type="NCBI Taxonomy" id="55184"/>
    <lineage>
        <taxon>Eukaryota</taxon>
        <taxon>Viridiplantae</taxon>
        <taxon>Streptophyta</taxon>
        <taxon>Embryophyta</taxon>
        <taxon>Tracheophyta</taxon>
        <taxon>Spermatophyta</taxon>
        <taxon>Magnoliopsida</taxon>
        <taxon>Liliopsida</taxon>
        <taxon>Acoraceae</taxon>
        <taxon>Acorus</taxon>
    </lineage>
</organism>
<accession>A0AAV9AQ06</accession>
<gene>
    <name evidence="1" type="ORF">QJS04_geneDACA014531</name>
</gene>
<reference evidence="1" key="2">
    <citation type="submission" date="2023-06" db="EMBL/GenBank/DDBJ databases">
        <authorList>
            <person name="Ma L."/>
            <person name="Liu K.-W."/>
            <person name="Li Z."/>
            <person name="Hsiao Y.-Y."/>
            <person name="Qi Y."/>
            <person name="Fu T."/>
            <person name="Tang G."/>
            <person name="Zhang D."/>
            <person name="Sun W.-H."/>
            <person name="Liu D.-K."/>
            <person name="Li Y."/>
            <person name="Chen G.-Z."/>
            <person name="Liu X.-D."/>
            <person name="Liao X.-Y."/>
            <person name="Jiang Y.-T."/>
            <person name="Yu X."/>
            <person name="Hao Y."/>
            <person name="Huang J."/>
            <person name="Zhao X.-W."/>
            <person name="Ke S."/>
            <person name="Chen Y.-Y."/>
            <person name="Wu W.-L."/>
            <person name="Hsu J.-L."/>
            <person name="Lin Y.-F."/>
            <person name="Huang M.-D."/>
            <person name="Li C.-Y."/>
            <person name="Huang L."/>
            <person name="Wang Z.-W."/>
            <person name="Zhao X."/>
            <person name="Zhong W.-Y."/>
            <person name="Peng D.-H."/>
            <person name="Ahmad S."/>
            <person name="Lan S."/>
            <person name="Zhang J.-S."/>
            <person name="Tsai W.-C."/>
            <person name="Van De Peer Y."/>
            <person name="Liu Z.-J."/>
        </authorList>
    </citation>
    <scope>NUCLEOTIDE SEQUENCE</scope>
    <source>
        <strain evidence="1">SCP</strain>
        <tissue evidence="1">Leaves</tissue>
    </source>
</reference>
<dbReference type="Proteomes" id="UP001179952">
    <property type="component" value="Unassembled WGS sequence"/>
</dbReference>
<proteinExistence type="predicted"/>
<protein>
    <submittedName>
        <fullName evidence="1">Uncharacterized protein</fullName>
    </submittedName>
</protein>
<evidence type="ECO:0000313" key="1">
    <source>
        <dbReference type="EMBL" id="KAK1266162.1"/>
    </source>
</evidence>